<evidence type="ECO:0000256" key="1">
    <source>
        <dbReference type="ARBA" id="ARBA00009913"/>
    </source>
</evidence>
<dbReference type="SMART" id="SM00857">
    <property type="entry name" value="Resolvase"/>
    <property type="match status" value="1"/>
</dbReference>
<evidence type="ECO:0000313" key="9">
    <source>
        <dbReference type="Proteomes" id="UP000051451"/>
    </source>
</evidence>
<dbReference type="CDD" id="cd03768">
    <property type="entry name" value="SR_ResInv"/>
    <property type="match status" value="1"/>
</dbReference>
<dbReference type="SUPFAM" id="SSF53041">
    <property type="entry name" value="Resolvase-like"/>
    <property type="match status" value="1"/>
</dbReference>
<dbReference type="Proteomes" id="UP000051451">
    <property type="component" value="Unassembled WGS sequence"/>
</dbReference>
<evidence type="ECO:0000256" key="4">
    <source>
        <dbReference type="ARBA" id="ARBA00023172"/>
    </source>
</evidence>
<dbReference type="PROSITE" id="PS00397">
    <property type="entry name" value="RECOMBINASES_1"/>
    <property type="match status" value="1"/>
</dbReference>
<dbReference type="GO" id="GO:0000150">
    <property type="term" value="F:DNA strand exchange activity"/>
    <property type="evidence" value="ECO:0007669"/>
    <property type="project" value="InterPro"/>
</dbReference>
<dbReference type="SUPFAM" id="SSF46689">
    <property type="entry name" value="Homeodomain-like"/>
    <property type="match status" value="1"/>
</dbReference>
<dbReference type="InterPro" id="IPR024229">
    <property type="entry name" value="DUF3781"/>
</dbReference>
<evidence type="ECO:0000256" key="5">
    <source>
        <dbReference type="PIRSR" id="PIRSR606118-50"/>
    </source>
</evidence>
<keyword evidence="3" id="KW-0238">DNA-binding</keyword>
<feature type="domain" description="Resolvase/invertase-type recombinase catalytic" evidence="7">
    <location>
        <begin position="93"/>
        <end position="226"/>
    </location>
</feature>
<proteinExistence type="inferred from homology"/>
<dbReference type="EMBL" id="AZGB01000016">
    <property type="protein sequence ID" value="KRM06116.1"/>
    <property type="molecule type" value="Genomic_DNA"/>
</dbReference>
<evidence type="ECO:0000313" key="8">
    <source>
        <dbReference type="EMBL" id="KRM06116.1"/>
    </source>
</evidence>
<dbReference type="Pfam" id="PF00239">
    <property type="entry name" value="Resolvase"/>
    <property type="match status" value="1"/>
</dbReference>
<protein>
    <recommendedName>
        <fullName evidence="7">Resolvase/invertase-type recombinase catalytic domain-containing protein</fullName>
    </recommendedName>
</protein>
<dbReference type="GO" id="GO:0015074">
    <property type="term" value="P:DNA integration"/>
    <property type="evidence" value="ECO:0007669"/>
    <property type="project" value="UniProtKB-KW"/>
</dbReference>
<dbReference type="Gene3D" id="1.10.10.60">
    <property type="entry name" value="Homeodomain-like"/>
    <property type="match status" value="1"/>
</dbReference>
<sequence>MTTEQIKQIVNNICYTQKTYSYINKELKKDYSPQRIRALIRKAIFKATQLEQNGEYISIYTPASNLKIIINSHDFHIIAVMKTKKTIHRKRITKYGYARVSTTDQKLENQIELLKAAGAEKIYQEKFTGTTTERPEFKKLLAQLSKDDTLIITKLDRFARNTKEALEIIQMLFALEIKVNILNMGLIDNTPTGQLIFTIFSAFAQFERDMIVTRTQEGKDFAKKNNPNFKEGRPKTYTDEQILLAYKLRQKGLTYKQIEQQTGIGSKTLQRRFKTIK</sequence>
<feature type="active site" description="O-(5'-phospho-DNA)-serine intermediate" evidence="5 6">
    <location>
        <position position="101"/>
    </location>
</feature>
<dbReference type="PANTHER" id="PTHR30461">
    <property type="entry name" value="DNA-INVERTASE FROM LAMBDOID PROPHAGE"/>
    <property type="match status" value="1"/>
</dbReference>
<dbReference type="InterPro" id="IPR006119">
    <property type="entry name" value="Resolv_N"/>
</dbReference>
<dbReference type="Gene3D" id="3.40.50.1390">
    <property type="entry name" value="Resolvase, N-terminal catalytic domain"/>
    <property type="match status" value="1"/>
</dbReference>
<comment type="similarity">
    <text evidence="1">Belongs to the site-specific recombinase resolvase family.</text>
</comment>
<dbReference type="PROSITE" id="PS51736">
    <property type="entry name" value="RECOMBINASES_3"/>
    <property type="match status" value="1"/>
</dbReference>
<organism evidence="8 9">
    <name type="scientific">Liquorilactobacillus ghanensis DSM 18630</name>
    <dbReference type="NCBI Taxonomy" id="1423750"/>
    <lineage>
        <taxon>Bacteria</taxon>
        <taxon>Bacillati</taxon>
        <taxon>Bacillota</taxon>
        <taxon>Bacilli</taxon>
        <taxon>Lactobacillales</taxon>
        <taxon>Lactobacillaceae</taxon>
        <taxon>Liquorilactobacillus</taxon>
    </lineage>
</organism>
<dbReference type="InterPro" id="IPR009057">
    <property type="entry name" value="Homeodomain-like_sf"/>
</dbReference>
<evidence type="ECO:0000256" key="3">
    <source>
        <dbReference type="ARBA" id="ARBA00023125"/>
    </source>
</evidence>
<reference evidence="8 9" key="1">
    <citation type="journal article" date="2015" name="Genome Announc.">
        <title>Expanding the biotechnology potential of lactobacilli through comparative genomics of 213 strains and associated genera.</title>
        <authorList>
            <person name="Sun Z."/>
            <person name="Harris H.M."/>
            <person name="McCann A."/>
            <person name="Guo C."/>
            <person name="Argimon S."/>
            <person name="Zhang W."/>
            <person name="Yang X."/>
            <person name="Jeffery I.B."/>
            <person name="Cooney J.C."/>
            <person name="Kagawa T.F."/>
            <person name="Liu W."/>
            <person name="Song Y."/>
            <person name="Salvetti E."/>
            <person name="Wrobel A."/>
            <person name="Rasinkangas P."/>
            <person name="Parkhill J."/>
            <person name="Rea M.C."/>
            <person name="O'Sullivan O."/>
            <person name="Ritari J."/>
            <person name="Douillard F.P."/>
            <person name="Paul Ross R."/>
            <person name="Yang R."/>
            <person name="Briner A.E."/>
            <person name="Felis G.E."/>
            <person name="de Vos W.M."/>
            <person name="Barrangou R."/>
            <person name="Klaenhammer T.R."/>
            <person name="Caufield P.W."/>
            <person name="Cui Y."/>
            <person name="Zhang H."/>
            <person name="O'Toole P.W."/>
        </authorList>
    </citation>
    <scope>NUCLEOTIDE SEQUENCE [LARGE SCALE GENOMIC DNA]</scope>
    <source>
        <strain evidence="8 9">DSM 18630</strain>
    </source>
</reference>
<keyword evidence="2" id="KW-0229">DNA integration</keyword>
<accession>A0A0R1VRY7</accession>
<dbReference type="InterPro" id="IPR036162">
    <property type="entry name" value="Resolvase-like_N_sf"/>
</dbReference>
<evidence type="ECO:0000259" key="7">
    <source>
        <dbReference type="PROSITE" id="PS51736"/>
    </source>
</evidence>
<dbReference type="Pfam" id="PF12636">
    <property type="entry name" value="DUF3781"/>
    <property type="match status" value="1"/>
</dbReference>
<name>A0A0R1VRY7_9LACO</name>
<evidence type="ECO:0000256" key="2">
    <source>
        <dbReference type="ARBA" id="ARBA00022908"/>
    </source>
</evidence>
<dbReference type="InterPro" id="IPR006118">
    <property type="entry name" value="Recombinase_CS"/>
</dbReference>
<comment type="caution">
    <text evidence="8">The sequence shown here is derived from an EMBL/GenBank/DDBJ whole genome shotgun (WGS) entry which is preliminary data.</text>
</comment>
<keyword evidence="4" id="KW-0233">DNA recombination</keyword>
<dbReference type="GO" id="GO:0003677">
    <property type="term" value="F:DNA binding"/>
    <property type="evidence" value="ECO:0007669"/>
    <property type="project" value="UniProtKB-KW"/>
</dbReference>
<evidence type="ECO:0000256" key="6">
    <source>
        <dbReference type="PROSITE-ProRule" id="PRU10137"/>
    </source>
</evidence>
<keyword evidence="9" id="KW-1185">Reference proteome</keyword>
<dbReference type="AlphaFoldDB" id="A0A0R1VRY7"/>
<dbReference type="InterPro" id="IPR050639">
    <property type="entry name" value="SSR_resolvase"/>
</dbReference>
<dbReference type="PATRIC" id="fig|1423750.3.peg.1008"/>
<dbReference type="PANTHER" id="PTHR30461:SF26">
    <property type="entry name" value="RESOLVASE HOMOLOG YNEB"/>
    <property type="match status" value="1"/>
</dbReference>
<gene>
    <name evidence="8" type="ORF">FC89_GL000984</name>
</gene>